<proteinExistence type="predicted"/>
<dbReference type="InterPro" id="IPR010982">
    <property type="entry name" value="Lambda_DNA-bd_dom_sf"/>
</dbReference>
<dbReference type="AlphaFoldDB" id="A0A7X2LCA5"/>
<gene>
    <name evidence="1" type="ORF">GJQ57_21105</name>
</gene>
<protein>
    <submittedName>
        <fullName evidence="1">Cro/Cl family transcriptional regulator</fullName>
    </submittedName>
</protein>
<organism evidence="1 2">
    <name type="scientific">Ralstonia pickettii</name>
    <name type="common">Burkholderia pickettii</name>
    <dbReference type="NCBI Taxonomy" id="329"/>
    <lineage>
        <taxon>Bacteria</taxon>
        <taxon>Pseudomonadati</taxon>
        <taxon>Pseudomonadota</taxon>
        <taxon>Betaproteobacteria</taxon>
        <taxon>Burkholderiales</taxon>
        <taxon>Burkholderiaceae</taxon>
        <taxon>Ralstonia</taxon>
    </lineage>
</organism>
<comment type="caution">
    <text evidence="1">The sequence shown here is derived from an EMBL/GenBank/DDBJ whole genome shotgun (WGS) entry which is preliminary data.</text>
</comment>
<dbReference type="Gene3D" id="1.10.260.40">
    <property type="entry name" value="lambda repressor-like DNA-binding domains"/>
    <property type="match status" value="1"/>
</dbReference>
<evidence type="ECO:0000313" key="2">
    <source>
        <dbReference type="Proteomes" id="UP000441032"/>
    </source>
</evidence>
<dbReference type="Proteomes" id="UP000441032">
    <property type="component" value="Unassembled WGS sequence"/>
</dbReference>
<reference evidence="1 2" key="1">
    <citation type="submission" date="2019-11" db="EMBL/GenBank/DDBJ databases">
        <title>Phenotypic characterization of an OXA-22 and OXA-60 co-producing Ralstonia pickettii clinical strain.</title>
        <authorList>
            <person name="He F."/>
        </authorList>
    </citation>
    <scope>NUCLEOTIDE SEQUENCE [LARGE SCALE GENOMIC DNA]</scope>
    <source>
        <strain evidence="1 2">PSLESD1</strain>
    </source>
</reference>
<name>A0A7X2LCA5_RALPI</name>
<dbReference type="GO" id="GO:0003677">
    <property type="term" value="F:DNA binding"/>
    <property type="evidence" value="ECO:0007669"/>
    <property type="project" value="InterPro"/>
</dbReference>
<evidence type="ECO:0000313" key="1">
    <source>
        <dbReference type="EMBL" id="MRT01150.1"/>
    </source>
</evidence>
<sequence>MKSVKYLDSVMERHGLKTDKALCEHMGWSHSAVNNYRKGLRIMDNEQCLRVALELGMDNPLPIIMAADADRAERAGQRSLWEVFSPRMAHSATAAILVLVAAGVTNFVTPSSAQASSHAIAAGQRFALCQIASGTRELFQINVLPCFTPCRWCSDA</sequence>
<dbReference type="EMBL" id="WJYN01000010">
    <property type="protein sequence ID" value="MRT01150.1"/>
    <property type="molecule type" value="Genomic_DNA"/>
</dbReference>
<dbReference type="RefSeq" id="WP_154208510.1">
    <property type="nucleotide sequence ID" value="NZ_WJYN01000010.1"/>
</dbReference>
<accession>A0A7X2LCA5</accession>